<dbReference type="EMBL" id="CP154858">
    <property type="protein sequence ID" value="XDT72143.1"/>
    <property type="molecule type" value="Genomic_DNA"/>
</dbReference>
<proteinExistence type="predicted"/>
<dbReference type="Pfam" id="PF13511">
    <property type="entry name" value="DUF4124"/>
    <property type="match status" value="1"/>
</dbReference>
<name>A0AB39UV19_9GAMM</name>
<feature type="chain" id="PRO_5044244209" evidence="1">
    <location>
        <begin position="21"/>
        <end position="170"/>
    </location>
</feature>
<dbReference type="AlphaFoldDB" id="A0AB39UV19"/>
<gene>
    <name evidence="3" type="ORF">AAIA72_15295</name>
</gene>
<dbReference type="InterPro" id="IPR025392">
    <property type="entry name" value="DUF4124"/>
</dbReference>
<feature type="signal peptide" evidence="1">
    <location>
        <begin position="1"/>
        <end position="20"/>
    </location>
</feature>
<evidence type="ECO:0000256" key="1">
    <source>
        <dbReference type="SAM" id="SignalP"/>
    </source>
</evidence>
<protein>
    <submittedName>
        <fullName evidence="3">DUF4124 domain-containing protein</fullName>
    </submittedName>
</protein>
<evidence type="ECO:0000259" key="2">
    <source>
        <dbReference type="Pfam" id="PF13511"/>
    </source>
</evidence>
<feature type="domain" description="DUF4124" evidence="2">
    <location>
        <begin position="10"/>
        <end position="49"/>
    </location>
</feature>
<reference evidence="3" key="1">
    <citation type="submission" date="2024-05" db="EMBL/GenBank/DDBJ databases">
        <title>Genome sequencing of novel strain.</title>
        <authorList>
            <person name="Ganbat D."/>
            <person name="Ganbat S."/>
            <person name="Lee S.-J."/>
        </authorList>
    </citation>
    <scope>NUCLEOTIDE SEQUENCE</scope>
    <source>
        <strain evidence="3">SMD15-11</strain>
    </source>
</reference>
<organism evidence="3">
    <name type="scientific">Thermohahella caldifontis</name>
    <dbReference type="NCBI Taxonomy" id="3142973"/>
    <lineage>
        <taxon>Bacteria</taxon>
        <taxon>Pseudomonadati</taxon>
        <taxon>Pseudomonadota</taxon>
        <taxon>Gammaproteobacteria</taxon>
        <taxon>Oceanospirillales</taxon>
        <taxon>Hahellaceae</taxon>
        <taxon>Thermohahella</taxon>
    </lineage>
</organism>
<sequence length="170" mass="18778">MTTRTWLCIALGLTILNAQAEIYRWVDPQGNVEYSDSPREGAEKVELPPVQIISLPKASEVPSRPRQTPPEPPALPYKTLKIRFPEDQSAFFSGDGNVTVLVDMDPPLQPGHFLQAVLDGQPVPASGGVLVLNNVYRGTHSLKVNVMRDGQVIQSTPAITFTIQRPRVRR</sequence>
<keyword evidence="1" id="KW-0732">Signal</keyword>
<accession>A0AB39UV19</accession>
<dbReference type="RefSeq" id="WP_369601157.1">
    <property type="nucleotide sequence ID" value="NZ_CP154858.1"/>
</dbReference>
<evidence type="ECO:0000313" key="3">
    <source>
        <dbReference type="EMBL" id="XDT72143.1"/>
    </source>
</evidence>
<dbReference type="KEGG" id="tcd:AAIA72_15295"/>